<evidence type="ECO:0000256" key="2">
    <source>
        <dbReference type="SAM" id="SignalP"/>
    </source>
</evidence>
<gene>
    <name evidence="3" type="ORF">FHR38_004262</name>
</gene>
<keyword evidence="4" id="KW-1185">Reference proteome</keyword>
<keyword evidence="1" id="KW-1133">Transmembrane helix</keyword>
<keyword evidence="1" id="KW-0812">Transmembrane</keyword>
<dbReference type="AlphaFoldDB" id="A0A7W7WR56"/>
<feature type="transmembrane region" description="Helical" evidence="1">
    <location>
        <begin position="142"/>
        <end position="161"/>
    </location>
</feature>
<reference evidence="3 4" key="1">
    <citation type="submission" date="2020-08" db="EMBL/GenBank/DDBJ databases">
        <title>Sequencing the genomes of 1000 actinobacteria strains.</title>
        <authorList>
            <person name="Klenk H.-P."/>
        </authorList>
    </citation>
    <scope>NUCLEOTIDE SEQUENCE [LARGE SCALE GENOMIC DNA]</scope>
    <source>
        <strain evidence="3 4">DSM 45886</strain>
    </source>
</reference>
<comment type="caution">
    <text evidence="3">The sequence shown here is derived from an EMBL/GenBank/DDBJ whole genome shotgun (WGS) entry which is preliminary data.</text>
</comment>
<protein>
    <submittedName>
        <fullName evidence="3">Uncharacterized protein</fullName>
    </submittedName>
</protein>
<proteinExistence type="predicted"/>
<sequence length="170" mass="16795">MRGPGFVGRAFATGAAGVALTGALVLPGAAAHAGNTFVEVTPNTVQSGERVSIRANCDDGNNRQGNVQSDAFGRVIVRPDNGFLTGAATVPSSRPPGQYGVNLTCQNGNTATTTLTVVNMSKPSQGPATGAGGSAGGLSPTVLAGGIAAVVLGAGLALFGLRRRRPELGP</sequence>
<evidence type="ECO:0000313" key="4">
    <source>
        <dbReference type="Proteomes" id="UP000578819"/>
    </source>
</evidence>
<accession>A0A7W7WR56</accession>
<dbReference type="RefSeq" id="WP_184536287.1">
    <property type="nucleotide sequence ID" value="NZ_JACHJW010000001.1"/>
</dbReference>
<keyword evidence="1" id="KW-0472">Membrane</keyword>
<organism evidence="3 4">
    <name type="scientific">Micromonospora polyrhachis</name>
    <dbReference type="NCBI Taxonomy" id="1282883"/>
    <lineage>
        <taxon>Bacteria</taxon>
        <taxon>Bacillati</taxon>
        <taxon>Actinomycetota</taxon>
        <taxon>Actinomycetes</taxon>
        <taxon>Micromonosporales</taxon>
        <taxon>Micromonosporaceae</taxon>
        <taxon>Micromonospora</taxon>
    </lineage>
</organism>
<evidence type="ECO:0000256" key="1">
    <source>
        <dbReference type="SAM" id="Phobius"/>
    </source>
</evidence>
<feature type="chain" id="PRO_5030852806" evidence="2">
    <location>
        <begin position="34"/>
        <end position="170"/>
    </location>
</feature>
<name>A0A7W7WR56_9ACTN</name>
<feature type="signal peptide" evidence="2">
    <location>
        <begin position="1"/>
        <end position="33"/>
    </location>
</feature>
<evidence type="ECO:0000313" key="3">
    <source>
        <dbReference type="EMBL" id="MBB4960529.1"/>
    </source>
</evidence>
<dbReference type="EMBL" id="JACHJW010000001">
    <property type="protein sequence ID" value="MBB4960529.1"/>
    <property type="molecule type" value="Genomic_DNA"/>
</dbReference>
<keyword evidence="2" id="KW-0732">Signal</keyword>
<dbReference type="Proteomes" id="UP000578819">
    <property type="component" value="Unassembled WGS sequence"/>
</dbReference>